<feature type="non-terminal residue" evidence="1">
    <location>
        <position position="1"/>
    </location>
</feature>
<protein>
    <submittedName>
        <fullName evidence="1">Uncharacterized protein</fullName>
    </submittedName>
</protein>
<proteinExistence type="predicted"/>
<accession>A0ACD1HYW6</accession>
<organism evidence="1 2">
    <name type="scientific">Aspergillus costaricaensis CBS 115574</name>
    <dbReference type="NCBI Taxonomy" id="1448317"/>
    <lineage>
        <taxon>Eukaryota</taxon>
        <taxon>Fungi</taxon>
        <taxon>Dikarya</taxon>
        <taxon>Ascomycota</taxon>
        <taxon>Pezizomycotina</taxon>
        <taxon>Eurotiomycetes</taxon>
        <taxon>Eurotiomycetidae</taxon>
        <taxon>Eurotiales</taxon>
        <taxon>Aspergillaceae</taxon>
        <taxon>Aspergillus</taxon>
        <taxon>Aspergillus subgen. Circumdati</taxon>
    </lineage>
</organism>
<keyword evidence="2" id="KW-1185">Reference proteome</keyword>
<gene>
    <name evidence="1" type="ORF">BO79DRAFT_277826</name>
</gene>
<dbReference type="Proteomes" id="UP000249748">
    <property type="component" value="Unassembled WGS sequence"/>
</dbReference>
<sequence>AERSRRYNHVRWRSGVSRGYSSAHPRWGFPRTSAAGNDGNGPPILESTHTYSGPDCDSLFTWLLWADAQWAAFLARGYYLVAMISPATASATAVDVLENQCSKIECIFRQIQRTMIE</sequence>
<name>A0ACD1HYW6_9EURO</name>
<evidence type="ECO:0000313" key="1">
    <source>
        <dbReference type="EMBL" id="RAK83517.1"/>
    </source>
</evidence>
<reference evidence="1" key="1">
    <citation type="submission" date="2018-02" db="EMBL/GenBank/DDBJ databases">
        <title>The genomes of Aspergillus section Nigri reveals drivers in fungal speciation.</title>
        <authorList>
            <consortium name="DOE Joint Genome Institute"/>
            <person name="Vesth T.C."/>
            <person name="Nybo J."/>
            <person name="Theobald S."/>
            <person name="Brandl J."/>
            <person name="Frisvad J.C."/>
            <person name="Nielsen K.F."/>
            <person name="Lyhne E.K."/>
            <person name="Kogle M.E."/>
            <person name="Kuo A."/>
            <person name="Riley R."/>
            <person name="Clum A."/>
            <person name="Nolan M."/>
            <person name="Lipzen A."/>
            <person name="Salamov A."/>
            <person name="Henrissat B."/>
            <person name="Wiebenga A."/>
            <person name="De vries R.P."/>
            <person name="Grigoriev I.V."/>
            <person name="Mortensen U.H."/>
            <person name="Andersen M.R."/>
            <person name="Baker S.E."/>
        </authorList>
    </citation>
    <scope>NUCLEOTIDE SEQUENCE</scope>
    <source>
        <strain evidence="1">CBS 115574</strain>
    </source>
</reference>
<evidence type="ECO:0000313" key="2">
    <source>
        <dbReference type="Proteomes" id="UP000249748"/>
    </source>
</evidence>
<dbReference type="EMBL" id="KZ824588">
    <property type="protein sequence ID" value="RAK83517.1"/>
    <property type="molecule type" value="Genomic_DNA"/>
</dbReference>